<feature type="compositionally biased region" description="Low complexity" evidence="2">
    <location>
        <begin position="1740"/>
        <end position="1752"/>
    </location>
</feature>
<dbReference type="Gene3D" id="2.60.40.1220">
    <property type="match status" value="1"/>
</dbReference>
<dbReference type="InterPro" id="IPR013783">
    <property type="entry name" value="Ig-like_fold"/>
</dbReference>
<dbReference type="InterPro" id="IPR014755">
    <property type="entry name" value="Cu-Rt/internalin_Ig-like"/>
</dbReference>
<feature type="compositionally biased region" description="Low complexity" evidence="2">
    <location>
        <begin position="2058"/>
        <end position="2086"/>
    </location>
</feature>
<reference evidence="3 4" key="1">
    <citation type="submission" date="2016-10" db="EMBL/GenBank/DDBJ databases">
        <authorList>
            <person name="de Groot N.N."/>
        </authorList>
    </citation>
    <scope>NUCLEOTIDE SEQUENCE [LARGE SCALE GENOMIC DNA]</scope>
    <source>
        <strain evidence="3 4">CGMCC 1.5337</strain>
    </source>
</reference>
<dbReference type="InterPro" id="IPR026453">
    <property type="entry name" value="PGF_pre_PGF"/>
</dbReference>
<feature type="compositionally biased region" description="Polar residues" evidence="2">
    <location>
        <begin position="1473"/>
        <end position="1486"/>
    </location>
</feature>
<gene>
    <name evidence="3" type="ORF">SAMN04487945_1496</name>
</gene>
<dbReference type="STRING" id="355548.SAMN04487945_1496"/>
<keyword evidence="1" id="KW-0732">Signal</keyword>
<dbReference type="Gene3D" id="2.60.40.10">
    <property type="entry name" value="Immunoglobulins"/>
    <property type="match status" value="1"/>
</dbReference>
<dbReference type="EMBL" id="FOJA01000001">
    <property type="protein sequence ID" value="SEW10784.1"/>
    <property type="molecule type" value="Genomic_DNA"/>
</dbReference>
<evidence type="ECO:0000313" key="3">
    <source>
        <dbReference type="EMBL" id="SEW10784.1"/>
    </source>
</evidence>
<feature type="region of interest" description="Disordered" evidence="2">
    <location>
        <begin position="81"/>
        <end position="102"/>
    </location>
</feature>
<protein>
    <submittedName>
        <fullName evidence="3">PGF-pre-PGF domain-containing protein</fullName>
    </submittedName>
</protein>
<feature type="region of interest" description="Disordered" evidence="2">
    <location>
        <begin position="327"/>
        <end position="357"/>
    </location>
</feature>
<accession>A0A1I0P9F9</accession>
<feature type="region of interest" description="Disordered" evidence="2">
    <location>
        <begin position="1740"/>
        <end position="1794"/>
    </location>
</feature>
<evidence type="ECO:0000313" key="4">
    <source>
        <dbReference type="Proteomes" id="UP000198518"/>
    </source>
</evidence>
<dbReference type="Proteomes" id="UP000198518">
    <property type="component" value="Unassembled WGS sequence"/>
</dbReference>
<name>A0A1I0P9F9_9EURY</name>
<sequence length="2115" mass="210549">MTGNSRGGTRAVLFGVVVSLALLSTGGVGLGHGQVEYFDVTTGSTIAGGDPFEYYVNSPNASYIVIDENGNGAFDSGEPYITETGTGGTSGSFPGSKTDGLLEQPDNSYDVYALDKGKVGDISSVSSLSGGGNDEVFIDGSAPYVSDVSVTNPSGQDVGVSVTTNEQLNGTTVDLSGPESATVDLSDFAEANNSGTYTYTYTYVGGSDGDYTAEVTSATDSVGNDAANNQSSGLTDSVSVDTTPPGITGVEAEVGNDTVLVSFNESVEATDGTGLTAANFTYGDAASGGASAVSSVSHTADSATATLTLDADVTRTDLGNDTVAAGLDEVSDGAGNTAPTDSVPLADTEPPSAPTGATAGVINATTDGNYNLTVDLPDDHEAGTLTVALSNGATVTDSQYVPSEDDGDSNPDQVAFTGLDVSSLDDGTVTVDATLEDDGGNAATGTGLASPAKDADRPGVASATITNATIGTEDAGVEQTVTVDFDEDVQTTAPNVTVVGLNRTYDVSSGSFTDATTWTGTVTIRDDNEAATATIRVENATDTAGNVQTPNPDESNSFDVDTRGPVAPTDVFAGNVTASNATSYEATVDLVSGSQADTVEVRVSDGTSSVRQTASTGGSDRVTVTGIDVSSLNESQLTVSAQALDGGFANAEGFVEPVDVTKDTVLPSVSSVTVGDGTIDDADAGTSQSVTVEFDEPVDQGAEPTVTLTGLAQGDTSVSGSFVGPQTWSGSVTVDDNDEEADATVAVSGAADLVGNTQDPDPDTSGSVTVDTSTPAVSNLAATHTGGGTVEVSFEVNQTLTTASATLETPTGTATLTPTTADASAPYVYTATYTGDDGDYTATLDVAEDDAGNDGGDGQTANVTVDTTAPTFGPGAPTGPEASSQPELTLDVSDATRDVNASSIEVTVEDAGGVVLDAATTDATGISYSGTTLTVNTSDAGVPLADGSVDVTVSAADTVDNRNQTSFSFTVDTTAPTFTNLAPEGTTVTDDQRTVSVDVTDATVGVDSSSLIVSVSNSTETVLSNARTTTDGVAFDGTTLTIDPAGDSVPALPNGSVDVAVSATDSVGNSDSTTVSFTVDTPPAISGFSAVDTAGDRNATVSFDSSDDLTAVDVAVSGAESASLSLADFSKTATAGGFEYAATYEGSTDGTYDFTLQTASDGVTDAASEQTASALVDEAAPDVTVTTPNGGELYAGDDTVTIEWTATDNVTVTDDVQIEYSADGGSTWTPIASGLANDGSYDWTAPTDDTTAALVRVTASDSSSNEGVDASDAAFEVDSTAPAVQSFAVSNPDGQAVTVTVETDEPLDAASVAVSGATTRTLTRSAFTETGSGPYTYEATFDDGTNGTYDATLDTAADAAGNDGAGAESDSVEVDTVTPTISNVSVTNPSAQTVNVSFDASERLASTAVELETPTGTTTLSSLTETGSGPYTYYATYDENADGWYDATLTVADDGLGNDGATGQTDSAEVDTTPPTVSNYSVTNPDGQQVRVEFDADEPIDEVAVDFTGPETASVSTDNPTTTTDGSYVVTYAANADGQYSATLASALDADGNDGGGASGTVEVATAAPIISGFSATNPEAQNVTVSFGSDEPLDAISVDISGAETATLTESNFTQSGETYTATYVGSSNGTYTAVLQTAKNGTDDGASGETNSVTVGTTDDSPTASFVSGFSATSGDGQSVRVSFDSSVTLTDIGVAVTGADTATLTTNDFTESNGTYTATVAVDADGEYTATLFAATDGSGTDGADGQSATATVDTTQSESGDGGAGSGGGATRSSSSVSAPVPDGPSVSVTTTGTVSAAAAVENADAGSELSVPFGNATRGPVSVASLAVTTSTSMDYSLSVASSADPAPGAPSFDGRAVGHVEVTHSFDDADVSGATMTVAVSADRFADTGVDPESAAVYRYHDGDWARLATTVVERTADSVVLEADTPGFSSFAVGVRDADAVRVSGASVTASTATVGDAVPVSVTVDSNVDWQTDVTVAVTANGSTATTRRVTVPPRASVTVAVDVAFDTPGDYRLSVGDTSAGTLAVRAPSEDAPSRQTTTDRSPTSTDGPASTRDASTTATTTTSSTATPTATSDAGESSGGSAPGPGPAGALLAVLVAALAALRAA</sequence>
<organism evidence="3 4">
    <name type="scientific">Halobacterium jilantaiense</name>
    <dbReference type="NCBI Taxonomy" id="355548"/>
    <lineage>
        <taxon>Archaea</taxon>
        <taxon>Methanobacteriati</taxon>
        <taxon>Methanobacteriota</taxon>
        <taxon>Stenosarchaea group</taxon>
        <taxon>Halobacteria</taxon>
        <taxon>Halobacteriales</taxon>
        <taxon>Halobacteriaceae</taxon>
        <taxon>Halobacterium</taxon>
    </lineage>
</organism>
<feature type="region of interest" description="Disordered" evidence="2">
    <location>
        <begin position="2032"/>
        <end position="2098"/>
    </location>
</feature>
<feature type="region of interest" description="Disordered" evidence="2">
    <location>
        <begin position="1457"/>
        <end position="1486"/>
    </location>
</feature>
<proteinExistence type="predicted"/>
<keyword evidence="4" id="KW-1185">Reference proteome</keyword>
<feature type="compositionally biased region" description="Polar residues" evidence="2">
    <location>
        <begin position="2043"/>
        <end position="2057"/>
    </location>
</feature>
<feature type="compositionally biased region" description="Low complexity" evidence="2">
    <location>
        <begin position="1775"/>
        <end position="1794"/>
    </location>
</feature>
<evidence type="ECO:0000256" key="2">
    <source>
        <dbReference type="SAM" id="MobiDB-lite"/>
    </source>
</evidence>
<dbReference type="NCBIfam" id="TIGR04213">
    <property type="entry name" value="PGF_pre_PGF"/>
    <property type="match status" value="1"/>
</dbReference>
<feature type="region of interest" description="Disordered" evidence="2">
    <location>
        <begin position="867"/>
        <end position="886"/>
    </location>
</feature>
<evidence type="ECO:0000256" key="1">
    <source>
        <dbReference type="ARBA" id="ARBA00022729"/>
    </source>
</evidence>
<feature type="compositionally biased region" description="Low complexity" evidence="2">
    <location>
        <begin position="867"/>
        <end position="882"/>
    </location>
</feature>
<feature type="region of interest" description="Disordered" evidence="2">
    <location>
        <begin position="434"/>
        <end position="459"/>
    </location>
</feature>
<feature type="compositionally biased region" description="Gly residues" evidence="2">
    <location>
        <begin position="1764"/>
        <end position="1774"/>
    </location>
</feature>